<dbReference type="Gramene" id="PGSC0003DMT400007948">
    <property type="protein sequence ID" value="PGSC0003DMT400007948"/>
    <property type="gene ID" value="PGSC0003DMG400003074"/>
</dbReference>
<dbReference type="PaxDb" id="4113-PGSC0003DMT400007950"/>
<dbReference type="Proteomes" id="UP000011115">
    <property type="component" value="Unassembled WGS sequence"/>
</dbReference>
<organism evidence="1 2">
    <name type="scientific">Solanum tuberosum</name>
    <name type="common">Potato</name>
    <dbReference type="NCBI Taxonomy" id="4113"/>
    <lineage>
        <taxon>Eukaryota</taxon>
        <taxon>Viridiplantae</taxon>
        <taxon>Streptophyta</taxon>
        <taxon>Embryophyta</taxon>
        <taxon>Tracheophyta</taxon>
        <taxon>Spermatophyta</taxon>
        <taxon>Magnoliopsida</taxon>
        <taxon>eudicotyledons</taxon>
        <taxon>Gunneridae</taxon>
        <taxon>Pentapetalae</taxon>
        <taxon>asterids</taxon>
        <taxon>lamiids</taxon>
        <taxon>Solanales</taxon>
        <taxon>Solanaceae</taxon>
        <taxon>Solanoideae</taxon>
        <taxon>Solaneae</taxon>
        <taxon>Solanum</taxon>
    </lineage>
</organism>
<dbReference type="Gramene" id="PGSC0003DMT400007950">
    <property type="protein sequence ID" value="PGSC0003DMT400007950"/>
    <property type="gene ID" value="PGSC0003DMG400003074"/>
</dbReference>
<dbReference type="HOGENOM" id="CLU_2350775_0_0_1"/>
<dbReference type="EnsemblPlants" id="PGSC0003DMT400007950">
    <property type="protein sequence ID" value="PGSC0003DMT400007950"/>
    <property type="gene ID" value="PGSC0003DMG400003074"/>
</dbReference>
<evidence type="ECO:0000313" key="2">
    <source>
        <dbReference type="Proteomes" id="UP000011115"/>
    </source>
</evidence>
<reference evidence="2" key="1">
    <citation type="journal article" date="2011" name="Nature">
        <title>Genome sequence and analysis of the tuber crop potato.</title>
        <authorList>
            <consortium name="The Potato Genome Sequencing Consortium"/>
        </authorList>
    </citation>
    <scope>NUCLEOTIDE SEQUENCE [LARGE SCALE GENOMIC DNA]</scope>
    <source>
        <strain evidence="2">cv. DM1-3 516 R44</strain>
    </source>
</reference>
<sequence length="97" mass="11724">MAVPLLKKKVIKKRVKQFKRYQSDRRITVKVLFYHFLNPPFVLSSSFYGDKKIGFCWFFVLERENDESYCRPSLNLHPIYWICKVVIDTSYLILLEQ</sequence>
<reference evidence="1" key="2">
    <citation type="submission" date="2015-06" db="UniProtKB">
        <authorList>
            <consortium name="EnsemblPlants"/>
        </authorList>
    </citation>
    <scope>IDENTIFICATION</scope>
    <source>
        <strain evidence="1">DM1-3 516 R44</strain>
    </source>
</reference>
<name>M0ZTT3_SOLTU</name>
<protein>
    <submittedName>
        <fullName evidence="1">Uncharacterized protein</fullName>
    </submittedName>
</protein>
<dbReference type="Gramene" id="PGSC0003DMT400007949">
    <property type="protein sequence ID" value="PGSC0003DMT400007949"/>
    <property type="gene ID" value="PGSC0003DMG400003074"/>
</dbReference>
<evidence type="ECO:0000313" key="1">
    <source>
        <dbReference type="EnsemblPlants" id="PGSC0003DMT400007950"/>
    </source>
</evidence>
<accession>M0ZTT3</accession>
<dbReference type="EnsemblPlants" id="PGSC0003DMT400007948">
    <property type="protein sequence ID" value="PGSC0003DMT400007948"/>
    <property type="gene ID" value="PGSC0003DMG400003074"/>
</dbReference>
<proteinExistence type="predicted"/>
<dbReference type="InParanoid" id="M0ZTT3"/>
<dbReference type="AlphaFoldDB" id="M0ZTT3"/>
<keyword evidence="2" id="KW-1185">Reference proteome</keyword>
<dbReference type="EnsemblPlants" id="PGSC0003DMT400007949">
    <property type="protein sequence ID" value="PGSC0003DMT400007949"/>
    <property type="gene ID" value="PGSC0003DMG400003074"/>
</dbReference>